<name>A0A974RY02_9GAMM</name>
<protein>
    <submittedName>
        <fullName evidence="2">GH3 auxin-responsive promoter family protein</fullName>
    </submittedName>
</protein>
<dbReference type="InterPro" id="IPR004993">
    <property type="entry name" value="GH3"/>
</dbReference>
<dbReference type="EMBL" id="CP067393">
    <property type="protein sequence ID" value="QQP86781.1"/>
    <property type="molecule type" value="Genomic_DNA"/>
</dbReference>
<feature type="domain" description="GH3 middle" evidence="1">
    <location>
        <begin position="318"/>
        <end position="383"/>
    </location>
</feature>
<evidence type="ECO:0000313" key="3">
    <source>
        <dbReference type="Proteomes" id="UP000595278"/>
    </source>
</evidence>
<accession>A0A974RY02</accession>
<dbReference type="PANTHER" id="PTHR31901:SF9">
    <property type="entry name" value="GH3 DOMAIN-CONTAINING PROTEIN"/>
    <property type="match status" value="1"/>
</dbReference>
<sequence>MNNPWQHFTQYLKPTIQSTVIAQQQWLAECLAYNQQSAYGQHYHFASIHNIAEYQAQVPVTNYELLSPWIEKLLQGETNQLFNGEVVAFEKTGGSYSGGKLFPYSARGLKDFRHALLNWLAELIAQYKITQGKVYWALSPATAQPQTTANGIAIGGGDSLYLGNENLAAFMALSAVPLSVGQVNSVEDWQLLTLYYLLCSDDLVIISIWSPSFLIQLLKAIQQQQNKLLDLLNNGGMVAGHILEKDVGAAQRLQQYLSQQQTQIIWPNLALISCWADASSAMQAKVLADYFPYPDIQPKGLLSTEAVITVPNQANEAVLCTASNFYEFLDKQGKIYLAHELEVQQSYQVIVTTNSGLYRYNTTDIVACLGYQQNRPILKFVGRAGIVSDLVGEKLTESFVNQCLAPLKGFAMLCTNKQQCSYILLIDKNYFAENIHILITIEQALCNNPQYEYARKLNQLAPLTYKVIDVPEKQYLTWQLAKGKRLGDIKIPALFLGDWKKVFQA</sequence>
<gene>
    <name evidence="2" type="ORF">JHT90_05955</name>
</gene>
<organism evidence="2 3">
    <name type="scientific">Entomomonas asaccharolytica</name>
    <dbReference type="NCBI Taxonomy" id="2785331"/>
    <lineage>
        <taxon>Bacteria</taxon>
        <taxon>Pseudomonadati</taxon>
        <taxon>Pseudomonadota</taxon>
        <taxon>Gammaproteobacteria</taxon>
        <taxon>Pseudomonadales</taxon>
        <taxon>Pseudomonadaceae</taxon>
        <taxon>Entomomonas</taxon>
    </lineage>
</organism>
<dbReference type="AlphaFoldDB" id="A0A974RY02"/>
<evidence type="ECO:0000313" key="2">
    <source>
        <dbReference type="EMBL" id="QQP86781.1"/>
    </source>
</evidence>
<dbReference type="GO" id="GO:0016881">
    <property type="term" value="F:acid-amino acid ligase activity"/>
    <property type="evidence" value="ECO:0007669"/>
    <property type="project" value="TreeGrafter"/>
</dbReference>
<evidence type="ECO:0000259" key="1">
    <source>
        <dbReference type="Pfam" id="PF23571"/>
    </source>
</evidence>
<dbReference type="RefSeq" id="WP_201095194.1">
    <property type="nucleotide sequence ID" value="NZ_CP067393.1"/>
</dbReference>
<dbReference type="InterPro" id="IPR055377">
    <property type="entry name" value="GH3_M"/>
</dbReference>
<dbReference type="KEGG" id="eaz:JHT90_05955"/>
<dbReference type="Pfam" id="PF03321">
    <property type="entry name" value="GH3"/>
    <property type="match status" value="1"/>
</dbReference>
<reference evidence="2 3" key="1">
    <citation type="submission" date="2021-01" db="EMBL/GenBank/DDBJ databases">
        <title>Entomomonas sp. F2A isolated from a house cricket (Acheta domesticus).</title>
        <authorList>
            <person name="Spergser J."/>
            <person name="Busse H.-J."/>
        </authorList>
    </citation>
    <scope>NUCLEOTIDE SEQUENCE [LARGE SCALE GENOMIC DNA]</scope>
    <source>
        <strain evidence="2 3">F2A</strain>
    </source>
</reference>
<dbReference type="Pfam" id="PF23571">
    <property type="entry name" value="GH3_M"/>
    <property type="match status" value="1"/>
</dbReference>
<proteinExistence type="predicted"/>
<dbReference type="GO" id="GO:0005737">
    <property type="term" value="C:cytoplasm"/>
    <property type="evidence" value="ECO:0007669"/>
    <property type="project" value="TreeGrafter"/>
</dbReference>
<keyword evidence="3" id="KW-1185">Reference proteome</keyword>
<dbReference type="PANTHER" id="PTHR31901">
    <property type="entry name" value="GH3 DOMAIN-CONTAINING PROTEIN"/>
    <property type="match status" value="1"/>
</dbReference>
<dbReference type="Proteomes" id="UP000595278">
    <property type="component" value="Chromosome"/>
</dbReference>